<dbReference type="CDD" id="cd04186">
    <property type="entry name" value="GT_2_like_c"/>
    <property type="match status" value="1"/>
</dbReference>
<dbReference type="STRING" id="157910.SAMN05445850_2249"/>
<evidence type="ECO:0000313" key="3">
    <source>
        <dbReference type="Proteomes" id="UP000199365"/>
    </source>
</evidence>
<proteinExistence type="predicted"/>
<dbReference type="PANTHER" id="PTHR43179:SF7">
    <property type="entry name" value="RHAMNOSYLTRANSFERASE WBBL"/>
    <property type="match status" value="1"/>
</dbReference>
<keyword evidence="2" id="KW-0808">Transferase</keyword>
<dbReference type="CDD" id="cd04184">
    <property type="entry name" value="GT2_RfbC_Mx_like"/>
    <property type="match status" value="1"/>
</dbReference>
<evidence type="ECO:0000313" key="2">
    <source>
        <dbReference type="EMBL" id="SDQ95579.1"/>
    </source>
</evidence>
<dbReference type="AlphaFoldDB" id="A0A1H1F452"/>
<dbReference type="InterPro" id="IPR001173">
    <property type="entry name" value="Glyco_trans_2-like"/>
</dbReference>
<dbReference type="Proteomes" id="UP000199365">
    <property type="component" value="Unassembled WGS sequence"/>
</dbReference>
<evidence type="ECO:0000259" key="1">
    <source>
        <dbReference type="Pfam" id="PF00535"/>
    </source>
</evidence>
<dbReference type="InterPro" id="IPR029044">
    <property type="entry name" value="Nucleotide-diphossugar_trans"/>
</dbReference>
<keyword evidence="3" id="KW-1185">Reference proteome</keyword>
<organism evidence="2 3">
    <name type="scientific">Paraburkholderia tuberum</name>
    <dbReference type="NCBI Taxonomy" id="157910"/>
    <lineage>
        <taxon>Bacteria</taxon>
        <taxon>Pseudomonadati</taxon>
        <taxon>Pseudomonadota</taxon>
        <taxon>Betaproteobacteria</taxon>
        <taxon>Burkholderiales</taxon>
        <taxon>Burkholderiaceae</taxon>
        <taxon>Paraburkholderia</taxon>
    </lineage>
</organism>
<feature type="domain" description="Glycosyltransferase 2-like" evidence="1">
    <location>
        <begin position="198"/>
        <end position="313"/>
    </location>
</feature>
<gene>
    <name evidence="2" type="ORF">SAMN05445850_2249</name>
</gene>
<sequence length="735" mass="81872">MTKPVTNLVKNLMKNFELRPLNNVEASSNSGFAWNATNGDPQFELTGWEELSGRAARISFELAKEDMPASPCMIYFDAGAGMSEHATFGLVVDADGKVDQVVAFPPLVGPLRLDPIARAGLFSITGFNVELVADADCPTELLERARRMASWGGGAQPAPAPTVGHTYQEWIERHEPPASHYPELRARSKAWALQPLISIVMPTYNTPARWLRMAIDSVVDQVYENWEFCIADDCSTNPEVKQVLDSYAAKDPRIKVAYRTTNGHISSSSNTALELAVGEFVGLLDHDDELHPLALYCVAELINAHPDATVIYSDEDKISIDGVRSDPYFKCDFNYDLFLSQNMISHFGVYKTSVMKEVGGFRTGFEGSQDYDLALRVIDRAGHHTVYHVPRALYHWRMIPESTAAGHEAKPYAHIAAMRALDEHLARNGINAHTEHAPGTDAFNKVVYDLPEVLPSVEIIIPTRDSAGLVEQCVESVRQKSSYPNLRITIIDNGSLKQETHDLFARLQEDERIKVVRDDSPFNYSALNNRVALASTADFVCLMNNDIEVINADWLEEMVSVALQANVGAVGAKLLYPDDTIQHGGVVLGVGGIASHAHKHFPNSHPGYFARARLRNVMCAVTAACLLIRQSIYKEVGGLDEQLHVAYNDIDFCLRVRQAGYRNVWTPYAELYHHESATRGAEDTPEKISRFNQESELVRQRWEHLLMNDPCYSPNLTLTADDFSFAWPSRIANLD</sequence>
<accession>A0A1H1F452</accession>
<protein>
    <submittedName>
        <fullName evidence="2">Glycosyltransferase, GT2 family</fullName>
    </submittedName>
</protein>
<dbReference type="GO" id="GO:0016757">
    <property type="term" value="F:glycosyltransferase activity"/>
    <property type="evidence" value="ECO:0007669"/>
    <property type="project" value="UniProtKB-KW"/>
</dbReference>
<reference evidence="3" key="1">
    <citation type="submission" date="2016-10" db="EMBL/GenBank/DDBJ databases">
        <authorList>
            <person name="Varghese N."/>
            <person name="Submissions S."/>
        </authorList>
    </citation>
    <scope>NUCLEOTIDE SEQUENCE [LARGE SCALE GENOMIC DNA]</scope>
    <source>
        <strain evidence="3">DUS833</strain>
    </source>
</reference>
<dbReference type="EMBL" id="FNKX01000001">
    <property type="protein sequence ID" value="SDQ95579.1"/>
    <property type="molecule type" value="Genomic_DNA"/>
</dbReference>
<dbReference type="RefSeq" id="WP_090803325.1">
    <property type="nucleotide sequence ID" value="NZ_FNKX01000001.1"/>
</dbReference>
<name>A0A1H1F452_9BURK</name>
<dbReference type="Pfam" id="PF00535">
    <property type="entry name" value="Glycos_transf_2"/>
    <property type="match status" value="2"/>
</dbReference>
<feature type="domain" description="Glycosyltransferase 2-like" evidence="1">
    <location>
        <begin position="459"/>
        <end position="636"/>
    </location>
</feature>
<dbReference type="SUPFAM" id="SSF53448">
    <property type="entry name" value="Nucleotide-diphospho-sugar transferases"/>
    <property type="match status" value="2"/>
</dbReference>
<dbReference type="Gene3D" id="3.90.550.10">
    <property type="entry name" value="Spore Coat Polysaccharide Biosynthesis Protein SpsA, Chain A"/>
    <property type="match status" value="2"/>
</dbReference>
<dbReference type="PANTHER" id="PTHR43179">
    <property type="entry name" value="RHAMNOSYLTRANSFERASE WBBL"/>
    <property type="match status" value="1"/>
</dbReference>